<dbReference type="Pfam" id="PF03466">
    <property type="entry name" value="LysR_substrate"/>
    <property type="match status" value="1"/>
</dbReference>
<accession>A0A840RG66</accession>
<feature type="domain" description="HTH lysR-type" evidence="5">
    <location>
        <begin position="8"/>
        <end position="65"/>
    </location>
</feature>
<dbReference type="GO" id="GO:0003700">
    <property type="term" value="F:DNA-binding transcription factor activity"/>
    <property type="evidence" value="ECO:0007669"/>
    <property type="project" value="InterPro"/>
</dbReference>
<evidence type="ECO:0000256" key="1">
    <source>
        <dbReference type="ARBA" id="ARBA00009437"/>
    </source>
</evidence>
<name>A0A840RG66_9NEIS</name>
<evidence type="ECO:0000256" key="4">
    <source>
        <dbReference type="ARBA" id="ARBA00023163"/>
    </source>
</evidence>
<organism evidence="6 7">
    <name type="scientific">Silvimonas terrae</name>
    <dbReference type="NCBI Taxonomy" id="300266"/>
    <lineage>
        <taxon>Bacteria</taxon>
        <taxon>Pseudomonadati</taxon>
        <taxon>Pseudomonadota</taxon>
        <taxon>Betaproteobacteria</taxon>
        <taxon>Neisseriales</taxon>
        <taxon>Chitinibacteraceae</taxon>
        <taxon>Silvimonas</taxon>
    </lineage>
</organism>
<evidence type="ECO:0000313" key="7">
    <source>
        <dbReference type="Proteomes" id="UP000543030"/>
    </source>
</evidence>
<dbReference type="SUPFAM" id="SSF46785">
    <property type="entry name" value="Winged helix' DNA-binding domain"/>
    <property type="match status" value="1"/>
</dbReference>
<dbReference type="AlphaFoldDB" id="A0A840RG66"/>
<comment type="caution">
    <text evidence="6">The sequence shown here is derived from an EMBL/GenBank/DDBJ whole genome shotgun (WGS) entry which is preliminary data.</text>
</comment>
<dbReference type="FunFam" id="1.10.10.10:FF:000001">
    <property type="entry name" value="LysR family transcriptional regulator"/>
    <property type="match status" value="1"/>
</dbReference>
<evidence type="ECO:0000256" key="3">
    <source>
        <dbReference type="ARBA" id="ARBA00023125"/>
    </source>
</evidence>
<dbReference type="PANTHER" id="PTHR30579">
    <property type="entry name" value="TRANSCRIPTIONAL REGULATOR"/>
    <property type="match status" value="1"/>
</dbReference>
<protein>
    <submittedName>
        <fullName evidence="6">DNA-binding transcriptional LysR family regulator</fullName>
    </submittedName>
</protein>
<evidence type="ECO:0000259" key="5">
    <source>
        <dbReference type="PROSITE" id="PS50931"/>
    </source>
</evidence>
<dbReference type="Gene3D" id="1.10.10.10">
    <property type="entry name" value="Winged helix-like DNA-binding domain superfamily/Winged helix DNA-binding domain"/>
    <property type="match status" value="1"/>
</dbReference>
<keyword evidence="4" id="KW-0804">Transcription</keyword>
<dbReference type="InterPro" id="IPR050176">
    <property type="entry name" value="LTTR"/>
</dbReference>
<keyword evidence="2" id="KW-0805">Transcription regulation</keyword>
<dbReference type="EMBL" id="JACHHN010000005">
    <property type="protein sequence ID" value="MBB5192037.1"/>
    <property type="molecule type" value="Genomic_DNA"/>
</dbReference>
<proteinExistence type="inferred from homology"/>
<dbReference type="SUPFAM" id="SSF53850">
    <property type="entry name" value="Periplasmic binding protein-like II"/>
    <property type="match status" value="1"/>
</dbReference>
<keyword evidence="7" id="KW-1185">Reference proteome</keyword>
<dbReference type="InterPro" id="IPR005119">
    <property type="entry name" value="LysR_subst-bd"/>
</dbReference>
<dbReference type="InterPro" id="IPR036388">
    <property type="entry name" value="WH-like_DNA-bd_sf"/>
</dbReference>
<dbReference type="Proteomes" id="UP000543030">
    <property type="component" value="Unassembled WGS sequence"/>
</dbReference>
<dbReference type="GO" id="GO:0003677">
    <property type="term" value="F:DNA binding"/>
    <property type="evidence" value="ECO:0007669"/>
    <property type="project" value="UniProtKB-KW"/>
</dbReference>
<comment type="similarity">
    <text evidence="1">Belongs to the LysR transcriptional regulatory family.</text>
</comment>
<dbReference type="PANTHER" id="PTHR30579:SF7">
    <property type="entry name" value="HTH-TYPE TRANSCRIPTIONAL REGULATOR LRHA-RELATED"/>
    <property type="match status" value="1"/>
</dbReference>
<evidence type="ECO:0000313" key="6">
    <source>
        <dbReference type="EMBL" id="MBB5192037.1"/>
    </source>
</evidence>
<dbReference type="PRINTS" id="PR00039">
    <property type="entry name" value="HTHLYSR"/>
</dbReference>
<evidence type="ECO:0000256" key="2">
    <source>
        <dbReference type="ARBA" id="ARBA00023015"/>
    </source>
</evidence>
<reference evidence="6 7" key="1">
    <citation type="submission" date="2020-08" db="EMBL/GenBank/DDBJ databases">
        <title>Genomic Encyclopedia of Type Strains, Phase IV (KMG-IV): sequencing the most valuable type-strain genomes for metagenomic binning, comparative biology and taxonomic classification.</title>
        <authorList>
            <person name="Goeker M."/>
        </authorList>
    </citation>
    <scope>NUCLEOTIDE SEQUENCE [LARGE SCALE GENOMIC DNA]</scope>
    <source>
        <strain evidence="6 7">DSM 18233</strain>
    </source>
</reference>
<dbReference type="InterPro" id="IPR000847">
    <property type="entry name" value="LysR_HTH_N"/>
</dbReference>
<gene>
    <name evidence="6" type="ORF">HNQ50_002774</name>
</gene>
<keyword evidence="3 6" id="KW-0238">DNA-binding</keyword>
<dbReference type="Gene3D" id="3.40.190.10">
    <property type="entry name" value="Periplasmic binding protein-like II"/>
    <property type="match status" value="2"/>
</dbReference>
<dbReference type="PROSITE" id="PS50931">
    <property type="entry name" value="HTH_LYSR"/>
    <property type="match status" value="1"/>
</dbReference>
<dbReference type="InterPro" id="IPR036390">
    <property type="entry name" value="WH_DNA-bd_sf"/>
</dbReference>
<sequence>MVTLMNTLDLDAVQAFVLVADMQSFTRAAEALDTTQSAVSLKLKRLETHLDRRLLERTPRQVRLSMEGQAFLTAARELLAAHDRAWSVLHAPPRRLRVGFSGHIAGASLPALLARVAAHDPALVIEVRVATSAEVLASYDAGLLDAAYVLHHTDRQFDRQDGEVLFEDDMDWFGLAETSWTPNEPLRLAMLAPPCGLRTNVIEALDQAGISWLEVFVGDGVSALSAAVTAGLAIGAMGRRAAPASVVCVRDKLGLPALQPTNVVLYRSVHDERSRSALRVMSATLRAF</sequence>
<dbReference type="Pfam" id="PF00126">
    <property type="entry name" value="HTH_1"/>
    <property type="match status" value="1"/>
</dbReference>